<keyword evidence="2" id="KW-1185">Reference proteome</keyword>
<dbReference type="OrthoDB" id="4319458at2"/>
<comment type="caution">
    <text evidence="1">The sequence shown here is derived from an EMBL/GenBank/DDBJ whole genome shotgun (WGS) entry which is preliminary data.</text>
</comment>
<name>A0A561EUE0_9ACTN</name>
<dbReference type="AlphaFoldDB" id="A0A561EUE0"/>
<dbReference type="Proteomes" id="UP000318416">
    <property type="component" value="Unassembled WGS sequence"/>
</dbReference>
<organism evidence="1 2">
    <name type="scientific">Kitasatospora atroaurantiaca</name>
    <dbReference type="NCBI Taxonomy" id="285545"/>
    <lineage>
        <taxon>Bacteria</taxon>
        <taxon>Bacillati</taxon>
        <taxon>Actinomycetota</taxon>
        <taxon>Actinomycetes</taxon>
        <taxon>Kitasatosporales</taxon>
        <taxon>Streptomycetaceae</taxon>
        <taxon>Kitasatospora</taxon>
    </lineage>
</organism>
<evidence type="ECO:0000313" key="2">
    <source>
        <dbReference type="Proteomes" id="UP000318416"/>
    </source>
</evidence>
<reference evidence="1 2" key="1">
    <citation type="submission" date="2019-06" db="EMBL/GenBank/DDBJ databases">
        <title>Sequencing the genomes of 1000 actinobacteria strains.</title>
        <authorList>
            <person name="Klenk H.-P."/>
        </authorList>
    </citation>
    <scope>NUCLEOTIDE SEQUENCE [LARGE SCALE GENOMIC DNA]</scope>
    <source>
        <strain evidence="1 2">DSM 41649</strain>
    </source>
</reference>
<proteinExistence type="predicted"/>
<gene>
    <name evidence="1" type="ORF">FB465_4344</name>
</gene>
<sequence>MVLAGGLAACGTVQQLSAADKVSKAFGKLGDGKTFKVELSVEATADQLVSFGKATGDPIERPAAEALAGLSLAVSVSADRPLKEFGAVKKGELDKLADDKSLALEYVLAGKDGKVYADMRQVDAKTYLKIDAEGIAKLAGEDPSEVRAMADEMPAELKVFKDALAGKWLTFDPKLLQELNKAPKGKSSTPSATPSVDPKVAEDLMNSVKDVFSRNLTFDDKGTKDGLDHVVVSAPARGLVNDLLKAFKPLSKDVPSFGKLPTAAPTDVPDTKIGVDVYLKDGALSSVTFDLAQLDEKAGPGVHLPVKAAFSKDAAAPQAPTGATEIKTSDIESIMTSFAKGPGGNGVTPAEPLTDAQIKELARSGMSEAQIKMMNAGGLGYQDIKDMLALKS</sequence>
<evidence type="ECO:0000313" key="1">
    <source>
        <dbReference type="EMBL" id="TWE19230.1"/>
    </source>
</evidence>
<accession>A0A561EUE0</accession>
<protein>
    <submittedName>
        <fullName evidence="1">Uncharacterized protein</fullName>
    </submittedName>
</protein>
<dbReference type="RefSeq" id="WP_145792874.1">
    <property type="nucleotide sequence ID" value="NZ_BAAABR010000033.1"/>
</dbReference>
<dbReference type="EMBL" id="VIVR01000001">
    <property type="protein sequence ID" value="TWE19230.1"/>
    <property type="molecule type" value="Genomic_DNA"/>
</dbReference>